<reference evidence="2" key="2">
    <citation type="submission" date="2011-03" db="EMBL/GenBank/DDBJ databases">
        <title>Comparative genomics and transcriptomics of Neospora caninum and Toxoplasma gondii.</title>
        <authorList>
            <person name="Reid A.J."/>
            <person name="Sohal A."/>
            <person name="Harris D."/>
            <person name="Quail M."/>
            <person name="Sanders M."/>
            <person name="Berriman M."/>
            <person name="Wastling J.M."/>
            <person name="Pain A."/>
        </authorList>
    </citation>
    <scope>NUCLEOTIDE SEQUENCE</scope>
    <source>
        <strain evidence="2">Liverpool</strain>
    </source>
</reference>
<dbReference type="AlphaFoldDB" id="F0VRE9"/>
<reference evidence="4" key="3">
    <citation type="journal article" date="2012" name="PLoS Pathog.">
        <title>Comparative genomics of the apicomplexan parasites Toxoplasma gondii and Neospora caninum: Coccidia differing in host range and transmission strategy.</title>
        <authorList>
            <person name="Reid A.J."/>
            <person name="Vermont S.J."/>
            <person name="Cotton J.A."/>
            <person name="Harris D."/>
            <person name="Hill-Cawthorne G.A."/>
            <person name="Konen-Waisman S."/>
            <person name="Latham S.M."/>
            <person name="Mourier T."/>
            <person name="Norton R."/>
            <person name="Quail M.A."/>
            <person name="Sanders M."/>
            <person name="Shanmugam D."/>
            <person name="Sohal A."/>
            <person name="Wasmuth J.D."/>
            <person name="Brunk B."/>
            <person name="Grigg M.E."/>
            <person name="Howard J.C."/>
            <person name="Parkinson J."/>
            <person name="Roos D.S."/>
            <person name="Trees A.J."/>
            <person name="Berriman M."/>
            <person name="Pain A."/>
            <person name="Wastling J.M."/>
        </authorList>
    </citation>
    <scope>NUCLEOTIDE SEQUENCE [LARGE SCALE GENOMIC DNA]</scope>
    <source>
        <strain evidence="4">Liverpool</strain>
    </source>
</reference>
<dbReference type="PROSITE" id="PS50053">
    <property type="entry name" value="UBIQUITIN_2"/>
    <property type="match status" value="1"/>
</dbReference>
<dbReference type="RefSeq" id="XP_003886322.1">
    <property type="nucleotide sequence ID" value="XM_003886273.1"/>
</dbReference>
<dbReference type="CDD" id="cd17039">
    <property type="entry name" value="Ubl_ubiquitin_like"/>
    <property type="match status" value="1"/>
</dbReference>
<dbReference type="OMA" id="GRIAVTW"/>
<dbReference type="SUPFAM" id="SSF54236">
    <property type="entry name" value="Ubiquitin-like"/>
    <property type="match status" value="1"/>
</dbReference>
<dbReference type="EMBL" id="FR823393">
    <property type="protein sequence ID" value="CBZ56297.1"/>
    <property type="molecule type" value="Genomic_DNA"/>
</dbReference>
<dbReference type="Pfam" id="PF00240">
    <property type="entry name" value="ubiquitin"/>
    <property type="match status" value="1"/>
</dbReference>
<organism evidence="2 4">
    <name type="scientific">Neospora caninum (strain Liverpool)</name>
    <dbReference type="NCBI Taxonomy" id="572307"/>
    <lineage>
        <taxon>Eukaryota</taxon>
        <taxon>Sar</taxon>
        <taxon>Alveolata</taxon>
        <taxon>Apicomplexa</taxon>
        <taxon>Conoidasida</taxon>
        <taxon>Coccidia</taxon>
        <taxon>Eucoccidiorida</taxon>
        <taxon>Eimeriorina</taxon>
        <taxon>Sarcocystidae</taxon>
        <taxon>Neospora</taxon>
    </lineage>
</organism>
<dbReference type="GeneID" id="13445520"/>
<reference evidence="3" key="4">
    <citation type="journal article" date="2015" name="PLoS ONE">
        <title>Comprehensive Evaluation of Toxoplasma gondii VEG and Neospora caninum LIV Genomes with Tachyzoite Stage Transcriptome and Proteome Defines Novel Transcript Features.</title>
        <authorList>
            <person name="Ramaprasad A."/>
            <person name="Mourier T."/>
            <person name="Naeem R."/>
            <person name="Malas T.B."/>
            <person name="Moussa E."/>
            <person name="Panigrahi A."/>
            <person name="Vermont S.J."/>
            <person name="Otto T.D."/>
            <person name="Wastling J."/>
            <person name="Pain A."/>
        </authorList>
    </citation>
    <scope>NUCLEOTIDE SEQUENCE</scope>
    <source>
        <strain evidence="3">Liverpool</strain>
    </source>
</reference>
<evidence type="ECO:0000259" key="1">
    <source>
        <dbReference type="PROSITE" id="PS50053"/>
    </source>
</evidence>
<dbReference type="VEuPathDB" id="ToxoDB:NCLIV_067220"/>
<dbReference type="OrthoDB" id="330692at2759"/>
<dbReference type="eggNOG" id="ENOG502QZ82">
    <property type="taxonomic scope" value="Eukaryota"/>
</dbReference>
<dbReference type="Proteomes" id="UP000007494">
    <property type="component" value="Chromosome XII"/>
</dbReference>
<protein>
    <recommendedName>
        <fullName evidence="1">Ubiquitin-like domain-containing protein</fullName>
    </recommendedName>
</protein>
<feature type="domain" description="Ubiquitin-like" evidence="1">
    <location>
        <begin position="149"/>
        <end position="199"/>
    </location>
</feature>
<evidence type="ECO:0000313" key="3">
    <source>
        <dbReference type="EMBL" id="CEL71059.1"/>
    </source>
</evidence>
<evidence type="ECO:0000313" key="2">
    <source>
        <dbReference type="EMBL" id="CBZ56297.1"/>
    </source>
</evidence>
<evidence type="ECO:0000313" key="4">
    <source>
        <dbReference type="Proteomes" id="UP000007494"/>
    </source>
</evidence>
<gene>
    <name evidence="3" type="ORF">BN1204_067220</name>
    <name evidence="2" type="ORF">NCLIV_067220</name>
</gene>
<dbReference type="InterPro" id="IPR029071">
    <property type="entry name" value="Ubiquitin-like_domsf"/>
</dbReference>
<name>F0VRE9_NEOCL</name>
<sequence>MNRDAGETQLPGVAAEVRPEGCVCHDTSLDSVLKIVGKDLGLDANDIEEVRARLLVNQITTAQALEAAVREQRLCGLFHPCVTDAIAARVSGRVLPMFDLDEFSETRLKVKNPAKFANGAVFVHRIAPVPGTRKGRIAVTWAFDLDVETTTVAELLQHLEVLVGDVPVDRMRLVFNGFTMSTTSSLRSYDVTPGDTLFLYTLRDPQAQVTFMCAPPAVPTHLVPAPLPVGILPTTVPAPRSSLPAPVTVLPSPVACAPVPGLSVSPVPATNPGEPYDSSFPRQTVPSVSAAPVGAFLAKPPSGGAHLLAPQIIAPQLAPAVLPSVGGAVLTPAVCQPVYGCVAPGAQLAVGAGGYGGDTCLVTQPVDRRVETCKCGSYTAFRYAPPVPPVTTCGTCPMELQSAGGRE</sequence>
<accession>F0VRE9</accession>
<dbReference type="InterPro" id="IPR000626">
    <property type="entry name" value="Ubiquitin-like_dom"/>
</dbReference>
<dbReference type="EMBL" id="LN714487">
    <property type="protein sequence ID" value="CEL71059.1"/>
    <property type="molecule type" value="Genomic_DNA"/>
</dbReference>
<dbReference type="Gene3D" id="3.10.20.90">
    <property type="entry name" value="Phosphatidylinositol 3-kinase Catalytic Subunit, Chain A, domain 1"/>
    <property type="match status" value="1"/>
</dbReference>
<dbReference type="InParanoid" id="F0VRE9"/>
<keyword evidence="4" id="KW-1185">Reference proteome</keyword>
<reference evidence="2" key="1">
    <citation type="submission" date="2011-02" db="EMBL/GenBank/DDBJ databases">
        <authorList>
            <person name="Aslett M."/>
        </authorList>
    </citation>
    <scope>NUCLEOTIDE SEQUENCE</scope>
    <source>
        <strain evidence="2">Liverpool</strain>
    </source>
</reference>
<proteinExistence type="predicted"/>